<dbReference type="GO" id="GO:0005829">
    <property type="term" value="C:cytosol"/>
    <property type="evidence" value="ECO:0007669"/>
    <property type="project" value="TreeGrafter"/>
</dbReference>
<reference evidence="5" key="1">
    <citation type="submission" date="2023-07" db="EMBL/GenBank/DDBJ databases">
        <title>Sorghum-associated microbial communities from plants grown in Nebraska, USA.</title>
        <authorList>
            <person name="Schachtman D."/>
        </authorList>
    </citation>
    <scope>NUCLEOTIDE SEQUENCE</scope>
    <source>
        <strain evidence="5">DS2795</strain>
    </source>
</reference>
<dbReference type="InterPro" id="IPR006439">
    <property type="entry name" value="HAD-SF_hydro_IA"/>
</dbReference>
<evidence type="ECO:0000256" key="4">
    <source>
        <dbReference type="ARBA" id="ARBA00013078"/>
    </source>
</evidence>
<dbReference type="GO" id="GO:0008967">
    <property type="term" value="F:phosphoglycolate phosphatase activity"/>
    <property type="evidence" value="ECO:0007669"/>
    <property type="project" value="UniProtKB-EC"/>
</dbReference>
<dbReference type="SUPFAM" id="SSF56784">
    <property type="entry name" value="HAD-like"/>
    <property type="match status" value="1"/>
</dbReference>
<name>A0AAW8E969_9BURK</name>
<comment type="pathway">
    <text evidence="2">Organic acid metabolism; glycolate biosynthesis; glycolate from 2-phosphoglycolate: step 1/1.</text>
</comment>
<dbReference type="SFLD" id="SFLDG01135">
    <property type="entry name" value="C1.5.6:_HAD__Beta-PGM__Phospha"/>
    <property type="match status" value="1"/>
</dbReference>
<evidence type="ECO:0000256" key="2">
    <source>
        <dbReference type="ARBA" id="ARBA00004818"/>
    </source>
</evidence>
<dbReference type="InterPro" id="IPR023198">
    <property type="entry name" value="PGP-like_dom2"/>
</dbReference>
<dbReference type="EMBL" id="JAUSRR010000022">
    <property type="protein sequence ID" value="MDP9927766.1"/>
    <property type="molecule type" value="Genomic_DNA"/>
</dbReference>
<comment type="similarity">
    <text evidence="3">Belongs to the HAD-like hydrolase superfamily. CbbY/CbbZ/Gph/YieH family.</text>
</comment>
<dbReference type="EC" id="3.1.3.18" evidence="4"/>
<dbReference type="PRINTS" id="PR00413">
    <property type="entry name" value="HADHALOGNASE"/>
</dbReference>
<dbReference type="InterPro" id="IPR036412">
    <property type="entry name" value="HAD-like_sf"/>
</dbReference>
<comment type="caution">
    <text evidence="5">The sequence shown here is derived from an EMBL/GenBank/DDBJ whole genome shotgun (WGS) entry which is preliminary data.</text>
</comment>
<evidence type="ECO:0000256" key="3">
    <source>
        <dbReference type="ARBA" id="ARBA00006171"/>
    </source>
</evidence>
<dbReference type="AlphaFoldDB" id="A0AAW8E969"/>
<evidence type="ECO:0000313" key="6">
    <source>
        <dbReference type="Proteomes" id="UP001244295"/>
    </source>
</evidence>
<dbReference type="RefSeq" id="WP_307638715.1">
    <property type="nucleotide sequence ID" value="NZ_JAUSRR010000022.1"/>
</dbReference>
<dbReference type="PANTHER" id="PTHR43434:SF1">
    <property type="entry name" value="PHOSPHOGLYCOLATE PHOSPHATASE"/>
    <property type="match status" value="1"/>
</dbReference>
<evidence type="ECO:0000313" key="5">
    <source>
        <dbReference type="EMBL" id="MDP9927766.1"/>
    </source>
</evidence>
<dbReference type="PANTHER" id="PTHR43434">
    <property type="entry name" value="PHOSPHOGLYCOLATE PHOSPHATASE"/>
    <property type="match status" value="1"/>
</dbReference>
<gene>
    <name evidence="5" type="ORF">J2W25_006820</name>
</gene>
<dbReference type="Gene3D" id="3.40.50.1000">
    <property type="entry name" value="HAD superfamily/HAD-like"/>
    <property type="match status" value="1"/>
</dbReference>
<dbReference type="SFLD" id="SFLDG01129">
    <property type="entry name" value="C1.5:_HAD__Beta-PGM__Phosphata"/>
    <property type="match status" value="1"/>
</dbReference>
<dbReference type="GO" id="GO:0006281">
    <property type="term" value="P:DNA repair"/>
    <property type="evidence" value="ECO:0007669"/>
    <property type="project" value="TreeGrafter"/>
</dbReference>
<dbReference type="Pfam" id="PF00702">
    <property type="entry name" value="Hydrolase"/>
    <property type="match status" value="1"/>
</dbReference>
<dbReference type="InterPro" id="IPR050155">
    <property type="entry name" value="HAD-like_hydrolase_sf"/>
</dbReference>
<dbReference type="Gene3D" id="1.10.150.240">
    <property type="entry name" value="Putative phosphatase, domain 2"/>
    <property type="match status" value="1"/>
</dbReference>
<keyword evidence="5" id="KW-0378">Hydrolase</keyword>
<organism evidence="5 6">
    <name type="scientific">Variovorax boronicumulans</name>
    <dbReference type="NCBI Taxonomy" id="436515"/>
    <lineage>
        <taxon>Bacteria</taxon>
        <taxon>Pseudomonadati</taxon>
        <taxon>Pseudomonadota</taxon>
        <taxon>Betaproteobacteria</taxon>
        <taxon>Burkholderiales</taxon>
        <taxon>Comamonadaceae</taxon>
        <taxon>Variovorax</taxon>
    </lineage>
</organism>
<protein>
    <recommendedName>
        <fullName evidence="4">phosphoglycolate phosphatase</fullName>
        <ecNumber evidence="4">3.1.3.18</ecNumber>
    </recommendedName>
</protein>
<comment type="catalytic activity">
    <reaction evidence="1">
        <text>2-phosphoglycolate + H2O = glycolate + phosphate</text>
        <dbReference type="Rhea" id="RHEA:14369"/>
        <dbReference type="ChEBI" id="CHEBI:15377"/>
        <dbReference type="ChEBI" id="CHEBI:29805"/>
        <dbReference type="ChEBI" id="CHEBI:43474"/>
        <dbReference type="ChEBI" id="CHEBI:58033"/>
        <dbReference type="EC" id="3.1.3.18"/>
    </reaction>
</comment>
<dbReference type="NCBIfam" id="TIGR01549">
    <property type="entry name" value="HAD-SF-IA-v1"/>
    <property type="match status" value="1"/>
</dbReference>
<accession>A0AAW8E969</accession>
<dbReference type="InterPro" id="IPR023214">
    <property type="entry name" value="HAD_sf"/>
</dbReference>
<dbReference type="SFLD" id="SFLDS00003">
    <property type="entry name" value="Haloacid_Dehalogenase"/>
    <property type="match status" value="1"/>
</dbReference>
<proteinExistence type="inferred from homology"/>
<sequence>MTFDIVSFDLDGTLVDTASEIAEAANRALESHGIPPRPVEEITQLIGAGTHELMRQVLARVFQEQPLLVQRIRTQDVLESLDVHYADTTGTRSAPYLGAHETLARLKAAGVRLACTTNKELRHAHRLLEMQGMRRWFDIVIGGDSLPFKKPDARVLGHVISALGGDPRRTAHLGDSHTDVMAARNADVAAWAVPYGYNTGQPIEASRPDLLFPSLQAVADHVLHSRVAA</sequence>
<dbReference type="Proteomes" id="UP001244295">
    <property type="component" value="Unassembled WGS sequence"/>
</dbReference>
<evidence type="ECO:0000256" key="1">
    <source>
        <dbReference type="ARBA" id="ARBA00000830"/>
    </source>
</evidence>